<dbReference type="Proteomes" id="UP000727654">
    <property type="component" value="Unassembled WGS sequence"/>
</dbReference>
<keyword evidence="1" id="KW-0812">Transmembrane</keyword>
<keyword evidence="1" id="KW-1133">Transmembrane helix</keyword>
<dbReference type="EMBL" id="CAJZAI010000014">
    <property type="protein sequence ID" value="CAG9181322.1"/>
    <property type="molecule type" value="Genomic_DNA"/>
</dbReference>
<feature type="transmembrane region" description="Helical" evidence="1">
    <location>
        <begin position="7"/>
        <end position="25"/>
    </location>
</feature>
<evidence type="ECO:0000256" key="1">
    <source>
        <dbReference type="SAM" id="Phobius"/>
    </source>
</evidence>
<accession>A0ABM8XM61</accession>
<protein>
    <recommendedName>
        <fullName evidence="4">MFS transporter</fullName>
    </recommendedName>
</protein>
<evidence type="ECO:0000313" key="2">
    <source>
        <dbReference type="EMBL" id="CAG9181322.1"/>
    </source>
</evidence>
<evidence type="ECO:0008006" key="4">
    <source>
        <dbReference type="Google" id="ProtNLM"/>
    </source>
</evidence>
<sequence>MVQMLAIGLGVTVGGGLVTLFTARIGEAGPAFRLAVVVVSMITLLSALVFRRLDVGELGKGRRAASVSARTP</sequence>
<proteinExistence type="predicted"/>
<organism evidence="2 3">
    <name type="scientific">Cupriavidus laharis</name>
    <dbReference type="NCBI Taxonomy" id="151654"/>
    <lineage>
        <taxon>Bacteria</taxon>
        <taxon>Pseudomonadati</taxon>
        <taxon>Pseudomonadota</taxon>
        <taxon>Betaproteobacteria</taxon>
        <taxon>Burkholderiales</taxon>
        <taxon>Burkholderiaceae</taxon>
        <taxon>Cupriavidus</taxon>
    </lineage>
</organism>
<comment type="caution">
    <text evidence="2">The sequence shown here is derived from an EMBL/GenBank/DDBJ whole genome shotgun (WGS) entry which is preliminary data.</text>
</comment>
<feature type="transmembrane region" description="Helical" evidence="1">
    <location>
        <begin position="31"/>
        <end position="50"/>
    </location>
</feature>
<gene>
    <name evidence="2" type="ORF">LMG23992_04476</name>
</gene>
<name>A0ABM8XM61_9BURK</name>
<keyword evidence="1" id="KW-0472">Membrane</keyword>
<reference evidence="2 3" key="1">
    <citation type="submission" date="2021-08" db="EMBL/GenBank/DDBJ databases">
        <authorList>
            <person name="Peeters C."/>
        </authorList>
    </citation>
    <scope>NUCLEOTIDE SEQUENCE [LARGE SCALE GENOMIC DNA]</scope>
    <source>
        <strain evidence="2 3">LMG 23992</strain>
    </source>
</reference>
<keyword evidence="3" id="KW-1185">Reference proteome</keyword>
<evidence type="ECO:0000313" key="3">
    <source>
        <dbReference type="Proteomes" id="UP000727654"/>
    </source>
</evidence>